<dbReference type="PANTHER" id="PTHR10796:SF60">
    <property type="entry name" value="PATCHED DOMAIN-CONTAINING PROTEIN 3"/>
    <property type="match status" value="1"/>
</dbReference>
<dbReference type="InterPro" id="IPR000731">
    <property type="entry name" value="SSD"/>
</dbReference>
<reference evidence="12" key="2">
    <citation type="submission" date="2025-09" db="UniProtKB">
        <authorList>
            <consortium name="Ensembl"/>
        </authorList>
    </citation>
    <scope>IDENTIFICATION</scope>
</reference>
<dbReference type="FunFam" id="1.20.1640.10:FF:000013">
    <property type="entry name" value="PaTched Related family"/>
    <property type="match status" value="1"/>
</dbReference>
<evidence type="ECO:0000256" key="10">
    <source>
        <dbReference type="SAM" id="Phobius"/>
    </source>
</evidence>
<proteinExistence type="inferred from homology"/>
<evidence type="ECO:0000259" key="11">
    <source>
        <dbReference type="PROSITE" id="PS50156"/>
    </source>
</evidence>
<feature type="transmembrane region" description="Helical" evidence="10">
    <location>
        <begin position="795"/>
        <end position="813"/>
    </location>
</feature>
<sequence>MRTSFRTDFSLVLPVFPLSLKTMAFYRTDCIEKPVSKLFEKLGHLVGSYPVWFFVIPLIMSAALGGGLYFLKDRENNDVENQFTPINGPSKQARHFVKETFPSNDSLFSNQRLYGEGNYSVIIISVVEGNILTGALFEEISELDKQVHSLSVKTNQTQISFKDICARENGDCVSNPILDITDNKFANISFPIKTWKGKDVFLGSTVGGVEERGGVIQEARAIRLFYFLQDNNGTSEWLQQFQNVLSKKTLSKGLKVSHFTSLSRQEEIEKHTTDGIPLFSITYSIAISFSVFSCMRLDNVRNKIWVSFMGVMSAGLAVLSSFGLLLLFRVPFVITVANSPFLILGIGVDDMFIMLSNWQQTKVKDPVEKRMAETFKEAAMSITITTLTDVLGFYIGLMSEFRSVQAFCLYTSTSIIFCYIYNILFFGSVLALNGRREQSNRHWLTCCKLPTQTTKGKSLAYRLCCVGGDYDQETGAEKQQPIAHFFKFYYGPFLIKPWTKVCVMLLYLGYLAGGIYGCFNLQQGINMRDLAADDSYVVNYYDDNQKFFSRYGPNVMVVVSEELPYWNKSSRSELNHCMEKFYNLTFVNQNLSVSWLDFYLQFAQTQGLNLDNENIFMENLSSFFQRYPEFKLDVNIAEGKINASRFFVQTFDISNASMEIMMFNELRNTAQSCSVAKLLVFHPLFIYLDQYLVIVSGTIQNVGFTTAVMLVVSLLLIPNPICSLWVTFSIGSVITGVTGFMALWGVNLDSISMIILVVCIGFTVDFSAHISYAFVSSKKSTANERAVDALFSLGYPVLQGAASTIIGVLVLAASKNHIFRTFFKIMFLVMIFGLAHSIIFIPVFLTLLSCSSNETKKKTTTVPDVIPKVIMIENKGMAYDNYAFTKDNSHLCRQTVKTQSTQIYFIPNNEMPSGWCRDPDCP</sequence>
<dbReference type="PROSITE" id="PS50156">
    <property type="entry name" value="SSD"/>
    <property type="match status" value="1"/>
</dbReference>
<evidence type="ECO:0000256" key="1">
    <source>
        <dbReference type="ARBA" id="ARBA00005585"/>
    </source>
</evidence>
<dbReference type="GeneTree" id="ENSGT00940000158727"/>
<feature type="transmembrane region" description="Helical" evidence="10">
    <location>
        <begin position="340"/>
        <end position="358"/>
    </location>
</feature>
<dbReference type="InterPro" id="IPR003392">
    <property type="entry name" value="PTHD_SSD"/>
</dbReference>
<name>A0A8C1CH76_CYPCA</name>
<dbReference type="InterPro" id="IPR051697">
    <property type="entry name" value="Patched_domain-protein"/>
</dbReference>
<dbReference type="SUPFAM" id="SSF82866">
    <property type="entry name" value="Multidrug efflux transporter AcrB transmembrane domain"/>
    <property type="match status" value="2"/>
</dbReference>
<keyword evidence="13" id="KW-1185">Reference proteome</keyword>
<dbReference type="Ensembl" id="ENSCCRT00000051252.2">
    <property type="protein sequence ID" value="ENSCCRP00000047301.2"/>
    <property type="gene ID" value="ENSCCRG00000025243.2"/>
</dbReference>
<feature type="transmembrane region" description="Helical" evidence="10">
    <location>
        <begin position="498"/>
        <end position="519"/>
    </location>
</feature>
<feature type="transmembrane region" description="Helical" evidence="10">
    <location>
        <begin position="825"/>
        <end position="848"/>
    </location>
</feature>
<protein>
    <recommendedName>
        <fullName evidence="9">Patched domain-containing protein 3</fullName>
    </recommendedName>
</protein>
<comment type="function">
    <text evidence="7">May play a role in sperm development or sperm function. However, does not appear to have an essential role in spermatogenesis or male fertility.</text>
</comment>
<keyword evidence="5 10" id="KW-0472">Membrane</keyword>
<evidence type="ECO:0000313" key="12">
    <source>
        <dbReference type="Ensembl" id="ENSCCRP00000047301.2"/>
    </source>
</evidence>
<feature type="transmembrane region" description="Helical" evidence="10">
    <location>
        <begin position="48"/>
        <end position="71"/>
    </location>
</feature>
<keyword evidence="3 10" id="KW-0812">Transmembrane</keyword>
<dbReference type="PANTHER" id="PTHR10796">
    <property type="entry name" value="PATCHED-RELATED"/>
    <property type="match status" value="1"/>
</dbReference>
<feature type="transmembrane region" description="Helical" evidence="10">
    <location>
        <begin position="753"/>
        <end position="775"/>
    </location>
</feature>
<feature type="transmembrane region" description="Helical" evidence="10">
    <location>
        <begin position="691"/>
        <end position="717"/>
    </location>
</feature>
<evidence type="ECO:0000256" key="6">
    <source>
        <dbReference type="ARBA" id="ARBA00023180"/>
    </source>
</evidence>
<keyword evidence="2" id="KW-1003">Cell membrane</keyword>
<dbReference type="Pfam" id="PF02460">
    <property type="entry name" value="Patched"/>
    <property type="match status" value="1"/>
</dbReference>
<reference evidence="12" key="1">
    <citation type="submission" date="2025-08" db="UniProtKB">
        <authorList>
            <consortium name="Ensembl"/>
        </authorList>
    </citation>
    <scope>IDENTIFICATION</scope>
</reference>
<evidence type="ECO:0000256" key="5">
    <source>
        <dbReference type="ARBA" id="ARBA00023136"/>
    </source>
</evidence>
<dbReference type="AlphaFoldDB" id="A0A8C1CH76"/>
<feature type="transmembrane region" description="Helical" evidence="10">
    <location>
        <begin position="723"/>
        <end position="746"/>
    </location>
</feature>
<dbReference type="GO" id="GO:0097225">
    <property type="term" value="C:sperm midpiece"/>
    <property type="evidence" value="ECO:0007669"/>
    <property type="project" value="UniProtKB-ARBA"/>
</dbReference>
<dbReference type="OMA" id="EMYNICC"/>
<feature type="transmembrane region" description="Helical" evidence="10">
    <location>
        <begin position="304"/>
        <end position="328"/>
    </location>
</feature>
<feature type="domain" description="SSD" evidence="11">
    <location>
        <begin position="275"/>
        <end position="432"/>
    </location>
</feature>
<feature type="transmembrane region" description="Helical" evidence="10">
    <location>
        <begin position="378"/>
        <end position="397"/>
    </location>
</feature>
<keyword evidence="4 10" id="KW-1133">Transmembrane helix</keyword>
<dbReference type="Gene3D" id="1.20.1640.10">
    <property type="entry name" value="Multidrug efflux transporter AcrB transmembrane domain"/>
    <property type="match status" value="2"/>
</dbReference>
<accession>A0A8C1CH76</accession>
<organism evidence="12 13">
    <name type="scientific">Cyprinus carpio carpio</name>
    <dbReference type="NCBI Taxonomy" id="630221"/>
    <lineage>
        <taxon>Eukaryota</taxon>
        <taxon>Metazoa</taxon>
        <taxon>Chordata</taxon>
        <taxon>Craniata</taxon>
        <taxon>Vertebrata</taxon>
        <taxon>Euteleostomi</taxon>
        <taxon>Actinopterygii</taxon>
        <taxon>Neopterygii</taxon>
        <taxon>Teleostei</taxon>
        <taxon>Ostariophysi</taxon>
        <taxon>Cypriniformes</taxon>
        <taxon>Cyprinidae</taxon>
        <taxon>Cyprininae</taxon>
        <taxon>Cyprinus</taxon>
    </lineage>
</organism>
<evidence type="ECO:0000256" key="8">
    <source>
        <dbReference type="ARBA" id="ARBA00060429"/>
    </source>
</evidence>
<evidence type="ECO:0000313" key="13">
    <source>
        <dbReference type="Proteomes" id="UP001108240"/>
    </source>
</evidence>
<dbReference type="Proteomes" id="UP001108240">
    <property type="component" value="Unplaced"/>
</dbReference>
<evidence type="ECO:0000256" key="7">
    <source>
        <dbReference type="ARBA" id="ARBA00057027"/>
    </source>
</evidence>
<evidence type="ECO:0000256" key="4">
    <source>
        <dbReference type="ARBA" id="ARBA00022989"/>
    </source>
</evidence>
<evidence type="ECO:0000256" key="3">
    <source>
        <dbReference type="ARBA" id="ARBA00022692"/>
    </source>
</evidence>
<dbReference type="GO" id="GO:0016020">
    <property type="term" value="C:membrane"/>
    <property type="evidence" value="ECO:0007669"/>
    <property type="project" value="InterPro"/>
</dbReference>
<feature type="transmembrane region" description="Helical" evidence="10">
    <location>
        <begin position="409"/>
        <end position="432"/>
    </location>
</feature>
<keyword evidence="6" id="KW-0325">Glycoprotein</keyword>
<evidence type="ECO:0000256" key="2">
    <source>
        <dbReference type="ARBA" id="ARBA00022475"/>
    </source>
</evidence>
<evidence type="ECO:0000256" key="9">
    <source>
        <dbReference type="ARBA" id="ARBA00074262"/>
    </source>
</evidence>
<comment type="subcellular location">
    <subcellularLocation>
        <location evidence="8">Cell projection</location>
        <location evidence="8">Cilium</location>
        <location evidence="8">Flagellum membrane</location>
        <topology evidence="8">Multi-pass membrane protein</topology>
    </subcellularLocation>
</comment>
<comment type="similarity">
    <text evidence="1">Belongs to the patched family.</text>
</comment>